<protein>
    <submittedName>
        <fullName evidence="2">Uncharacterized protein</fullName>
    </submittedName>
</protein>
<dbReference type="PATRIC" id="fig|178900.5.peg.208"/>
<dbReference type="AlphaFoldDB" id="A0A149QWE3"/>
<keyword evidence="1" id="KW-0175">Coiled coil</keyword>
<accession>A0A149QWE3</accession>
<sequence>MSNTDKKTTAVVVPLPISTEQAQKMYEAYCSAFARSSGTTRGSATTAAILAIGTPVAGGELEYCAQIVWHDDAVEPEVAAWRNKDIKKGANIKVVRQSDAQAALAAAQAEIAKLTEENERMKHIAYSGRGSLSYTIHSPTRFADEERKAPAA</sequence>
<evidence type="ECO:0000313" key="3">
    <source>
        <dbReference type="Proteomes" id="UP000075473"/>
    </source>
</evidence>
<proteinExistence type="predicted"/>
<gene>
    <name evidence="2" type="ORF">AD928_01535</name>
</gene>
<reference evidence="2 3" key="1">
    <citation type="submission" date="2015-06" db="EMBL/GenBank/DDBJ databases">
        <title>Improved classification and identification of acetic acid bacteria using matrix-assisted laser desorption/ionization time-of-flight mass spectrometry; Gluconobacter nephelii and Gluconobacter uchimurae are later heterotypic synonyms of Gluconobacter japonicus and Gluconobacter oxydans, respectively.</title>
        <authorList>
            <person name="Li L."/>
            <person name="Cleenwerck I."/>
            <person name="De Vuyst L."/>
            <person name="Vandamme P."/>
        </authorList>
    </citation>
    <scope>NUCLEOTIDE SEQUENCE [LARGE SCALE GENOMIC DNA]</scope>
    <source>
        <strain evidence="2 3">LMG 1625</strain>
    </source>
</reference>
<name>A0A149QWE3_9PROT</name>
<evidence type="ECO:0000256" key="1">
    <source>
        <dbReference type="SAM" id="Coils"/>
    </source>
</evidence>
<feature type="coiled-coil region" evidence="1">
    <location>
        <begin position="97"/>
        <end position="124"/>
    </location>
</feature>
<dbReference type="EMBL" id="LHZA01000090">
    <property type="protein sequence ID" value="KXV01467.1"/>
    <property type="molecule type" value="Genomic_DNA"/>
</dbReference>
<organism evidence="2 3">
    <name type="scientific">Acetobacter cerevisiae</name>
    <dbReference type="NCBI Taxonomy" id="178900"/>
    <lineage>
        <taxon>Bacteria</taxon>
        <taxon>Pseudomonadati</taxon>
        <taxon>Pseudomonadota</taxon>
        <taxon>Alphaproteobacteria</taxon>
        <taxon>Acetobacterales</taxon>
        <taxon>Acetobacteraceae</taxon>
        <taxon>Acetobacter</taxon>
    </lineage>
</organism>
<comment type="caution">
    <text evidence="2">The sequence shown here is derived from an EMBL/GenBank/DDBJ whole genome shotgun (WGS) entry which is preliminary data.</text>
</comment>
<dbReference type="Proteomes" id="UP000075473">
    <property type="component" value="Unassembled WGS sequence"/>
</dbReference>
<evidence type="ECO:0000313" key="2">
    <source>
        <dbReference type="EMBL" id="KXV01467.1"/>
    </source>
</evidence>